<dbReference type="EMBL" id="JPRH01000007">
    <property type="protein sequence ID" value="KFF11338.1"/>
    <property type="molecule type" value="Genomic_DNA"/>
</dbReference>
<proteinExistence type="predicted"/>
<evidence type="ECO:0000313" key="2">
    <source>
        <dbReference type="Proteomes" id="UP000028705"/>
    </source>
</evidence>
<sequence length="65" mass="7656">MFPIPKKCYRIGKINEIIIHEIKTSESFTSISKQQKNLYLIAKGFIYSENFQSVIFLIILNQDIF</sequence>
<reference evidence="1 2" key="1">
    <citation type="submission" date="2014-07" db="EMBL/GenBank/DDBJ databases">
        <title>Genome of Chryseobacterium soli DSM 19298.</title>
        <authorList>
            <person name="Stropko S.J."/>
            <person name="Pipes S.E."/>
            <person name="Newman J."/>
        </authorList>
    </citation>
    <scope>NUCLEOTIDE SEQUENCE [LARGE SCALE GENOMIC DNA]</scope>
    <source>
        <strain evidence="1 2">DSM 19298</strain>
    </source>
</reference>
<organism evidence="1 2">
    <name type="scientific">Chryseobacterium soli</name>
    <dbReference type="NCBI Taxonomy" id="445961"/>
    <lineage>
        <taxon>Bacteria</taxon>
        <taxon>Pseudomonadati</taxon>
        <taxon>Bacteroidota</taxon>
        <taxon>Flavobacteriia</taxon>
        <taxon>Flavobacteriales</taxon>
        <taxon>Weeksellaceae</taxon>
        <taxon>Chryseobacterium group</taxon>
        <taxon>Chryseobacterium</taxon>
    </lineage>
</organism>
<gene>
    <name evidence="1" type="ORF">IW15_16470</name>
</gene>
<keyword evidence="2" id="KW-1185">Reference proteome</keyword>
<protein>
    <submittedName>
        <fullName evidence="1">Uncharacterized protein</fullName>
    </submittedName>
</protein>
<evidence type="ECO:0000313" key="1">
    <source>
        <dbReference type="EMBL" id="KFF11338.1"/>
    </source>
</evidence>
<comment type="caution">
    <text evidence="1">The sequence shown here is derived from an EMBL/GenBank/DDBJ whole genome shotgun (WGS) entry which is preliminary data.</text>
</comment>
<dbReference type="AlphaFoldDB" id="A0A086A3S4"/>
<name>A0A086A3S4_9FLAO</name>
<dbReference type="STRING" id="445961.IW15_16470"/>
<accession>A0A086A3S4</accession>
<dbReference type="Proteomes" id="UP000028705">
    <property type="component" value="Unassembled WGS sequence"/>
</dbReference>